<comment type="similarity">
    <text evidence="3">Belongs to the Hfq family.</text>
</comment>
<gene>
    <name evidence="3" type="primary">hfq</name>
    <name evidence="5" type="ORF">WN59_00445</name>
</gene>
<dbReference type="Proteomes" id="UP000034287">
    <property type="component" value="Unassembled WGS sequence"/>
</dbReference>
<dbReference type="CDD" id="cd01716">
    <property type="entry name" value="Hfq"/>
    <property type="match status" value="1"/>
</dbReference>
<name>A0A0M2SNW3_9STAP</name>
<dbReference type="EMBL" id="LAYZ01000001">
    <property type="protein sequence ID" value="KKK35908.1"/>
    <property type="molecule type" value="Genomic_DNA"/>
</dbReference>
<dbReference type="AlphaFoldDB" id="A0A0M2SNW3"/>
<reference evidence="5 6" key="1">
    <citation type="submission" date="2015-04" db="EMBL/GenBank/DDBJ databases">
        <title>Taxonomic description and genome sequence of Salinicoccus sediminis sp. nov., a novel hyper halotolerant bacterium isolated from marine sediment.</title>
        <authorList>
            <person name="Mathan Kumar R."/>
            <person name="Kaur G."/>
            <person name="Kumar N."/>
            <person name="Kumar A."/>
            <person name="Singh N.K."/>
            <person name="Kaur N."/>
            <person name="Mayilraj S."/>
        </authorList>
    </citation>
    <scope>NUCLEOTIDE SEQUENCE [LARGE SCALE GENOMIC DNA]</scope>
    <source>
        <strain evidence="5 6">SV-16</strain>
    </source>
</reference>
<dbReference type="GO" id="GO:0006355">
    <property type="term" value="P:regulation of DNA-templated transcription"/>
    <property type="evidence" value="ECO:0007669"/>
    <property type="project" value="InterPro"/>
</dbReference>
<accession>A0A0M2SNW3</accession>
<evidence type="ECO:0000259" key="4">
    <source>
        <dbReference type="PROSITE" id="PS52002"/>
    </source>
</evidence>
<evidence type="ECO:0000256" key="2">
    <source>
        <dbReference type="ARBA" id="ARBA00023016"/>
    </source>
</evidence>
<dbReference type="NCBIfam" id="TIGR02383">
    <property type="entry name" value="Hfq"/>
    <property type="match status" value="1"/>
</dbReference>
<dbReference type="InterPro" id="IPR047575">
    <property type="entry name" value="Sm"/>
</dbReference>
<dbReference type="PANTHER" id="PTHR34772">
    <property type="entry name" value="RNA-BINDING PROTEIN HFQ"/>
    <property type="match status" value="1"/>
</dbReference>
<comment type="caution">
    <text evidence="5">The sequence shown here is derived from an EMBL/GenBank/DDBJ whole genome shotgun (WGS) entry which is preliminary data.</text>
</comment>
<dbReference type="PROSITE" id="PS52002">
    <property type="entry name" value="SM"/>
    <property type="match status" value="1"/>
</dbReference>
<dbReference type="STRING" id="1432562.WN59_00445"/>
<dbReference type="Pfam" id="PF17209">
    <property type="entry name" value="Hfq"/>
    <property type="match status" value="1"/>
</dbReference>
<dbReference type="InterPro" id="IPR005001">
    <property type="entry name" value="Hfq"/>
</dbReference>
<dbReference type="InterPro" id="IPR010920">
    <property type="entry name" value="LSM_dom_sf"/>
</dbReference>
<proteinExistence type="inferred from homology"/>
<dbReference type="GO" id="GO:0043487">
    <property type="term" value="P:regulation of RNA stability"/>
    <property type="evidence" value="ECO:0007669"/>
    <property type="project" value="TreeGrafter"/>
</dbReference>
<dbReference type="PATRIC" id="fig|1432562.3.peg.89"/>
<sequence>MMANDNLQDKFLKDFKESGVEVTVFLVNGFQLRGSVIDFDKFVIQLHSGGKDHLIYKHAISTFLK</sequence>
<keyword evidence="2 3" id="KW-0346">Stress response</keyword>
<evidence type="ECO:0000313" key="6">
    <source>
        <dbReference type="Proteomes" id="UP000034287"/>
    </source>
</evidence>
<comment type="function">
    <text evidence="3">RNA chaperone that binds small regulatory RNA (sRNAs) and mRNAs to facilitate mRNA translational regulation in response to envelope stress, environmental stress and changes in metabolite concentrations. Also binds with high specificity to tRNAs.</text>
</comment>
<evidence type="ECO:0000256" key="3">
    <source>
        <dbReference type="HAMAP-Rule" id="MF_00436"/>
    </source>
</evidence>
<keyword evidence="1 3" id="KW-0694">RNA-binding</keyword>
<keyword evidence="6" id="KW-1185">Reference proteome</keyword>
<evidence type="ECO:0000313" key="5">
    <source>
        <dbReference type="EMBL" id="KKK35908.1"/>
    </source>
</evidence>
<dbReference type="GO" id="GO:0045974">
    <property type="term" value="P:regulation of translation, ncRNA-mediated"/>
    <property type="evidence" value="ECO:0007669"/>
    <property type="project" value="TreeGrafter"/>
</dbReference>
<comment type="subunit">
    <text evidence="3">Homohexamer.</text>
</comment>
<dbReference type="GO" id="GO:0003723">
    <property type="term" value="F:RNA binding"/>
    <property type="evidence" value="ECO:0007669"/>
    <property type="project" value="UniProtKB-UniRule"/>
</dbReference>
<feature type="domain" description="Sm" evidence="4">
    <location>
        <begin position="9"/>
        <end position="65"/>
    </location>
</feature>
<dbReference type="SUPFAM" id="SSF50182">
    <property type="entry name" value="Sm-like ribonucleoproteins"/>
    <property type="match status" value="1"/>
</dbReference>
<dbReference type="RefSeq" id="WP_040608735.1">
    <property type="nucleotide sequence ID" value="NZ_LAYZ01000001.1"/>
</dbReference>
<evidence type="ECO:0000256" key="1">
    <source>
        <dbReference type="ARBA" id="ARBA00022884"/>
    </source>
</evidence>
<protein>
    <recommendedName>
        <fullName evidence="3">RNA-binding protein Hfq</fullName>
    </recommendedName>
</protein>
<dbReference type="HAMAP" id="MF_00436">
    <property type="entry name" value="Hfq"/>
    <property type="match status" value="1"/>
</dbReference>
<dbReference type="Gene3D" id="2.30.30.100">
    <property type="match status" value="1"/>
</dbReference>
<dbReference type="GO" id="GO:0005829">
    <property type="term" value="C:cytosol"/>
    <property type="evidence" value="ECO:0007669"/>
    <property type="project" value="TreeGrafter"/>
</dbReference>
<dbReference type="PANTHER" id="PTHR34772:SF1">
    <property type="entry name" value="RNA-BINDING PROTEIN HFQ"/>
    <property type="match status" value="1"/>
</dbReference>
<organism evidence="5 6">
    <name type="scientific">Salinicoccus sediminis</name>
    <dbReference type="NCBI Taxonomy" id="1432562"/>
    <lineage>
        <taxon>Bacteria</taxon>
        <taxon>Bacillati</taxon>
        <taxon>Bacillota</taxon>
        <taxon>Bacilli</taxon>
        <taxon>Bacillales</taxon>
        <taxon>Staphylococcaceae</taxon>
        <taxon>Salinicoccus</taxon>
    </lineage>
</organism>